<dbReference type="SMART" id="SM01007">
    <property type="entry name" value="Aldolase_II"/>
    <property type="match status" value="1"/>
</dbReference>
<gene>
    <name evidence="3" type="ORF">PG994_013749</name>
</gene>
<accession>A0ABR1T2C1</accession>
<dbReference type="InterPro" id="IPR036409">
    <property type="entry name" value="Aldolase_II/adducin_N_sf"/>
</dbReference>
<dbReference type="Proteomes" id="UP001480595">
    <property type="component" value="Unassembled WGS sequence"/>
</dbReference>
<feature type="region of interest" description="Disordered" evidence="1">
    <location>
        <begin position="1"/>
        <end position="54"/>
    </location>
</feature>
<sequence length="287" mass="31206">MSVVQTIPAAATPADSTQREIRVNRQDSNTSSNQNRELTPLETISHGGPTLQGPPANVSFAAERLHRLNHMAAVFRHWSREGYFPQSFWTNPLGVHFGLLTASDIVLVNLDGRVIGGNRSRPANTAGFLIHAAVHEARGDVDAACHCHSPAGKAWSATGRRLDMMTQDACKFLGDAHAVYDAYGGIDCPLARPARQGCILKNHGLLTVGRTVDEAAWLFDATEHACRDQLAVEAATAGGVNGVTKALIGEEQARVNFELEADADYCYAEFQVYYDYEYQMSGGQFTK</sequence>
<evidence type="ECO:0000313" key="4">
    <source>
        <dbReference type="Proteomes" id="UP001480595"/>
    </source>
</evidence>
<dbReference type="GeneID" id="92098221"/>
<name>A0ABR1T2C1_9PEZI</name>
<evidence type="ECO:0000256" key="1">
    <source>
        <dbReference type="SAM" id="MobiDB-lite"/>
    </source>
</evidence>
<comment type="caution">
    <text evidence="3">The sequence shown here is derived from an EMBL/GenBank/DDBJ whole genome shotgun (WGS) entry which is preliminary data.</text>
</comment>
<organism evidence="3 4">
    <name type="scientific">Apiospora phragmitis</name>
    <dbReference type="NCBI Taxonomy" id="2905665"/>
    <lineage>
        <taxon>Eukaryota</taxon>
        <taxon>Fungi</taxon>
        <taxon>Dikarya</taxon>
        <taxon>Ascomycota</taxon>
        <taxon>Pezizomycotina</taxon>
        <taxon>Sordariomycetes</taxon>
        <taxon>Xylariomycetidae</taxon>
        <taxon>Amphisphaeriales</taxon>
        <taxon>Apiosporaceae</taxon>
        <taxon>Apiospora</taxon>
    </lineage>
</organism>
<dbReference type="RefSeq" id="XP_066708287.1">
    <property type="nucleotide sequence ID" value="XM_066865158.1"/>
</dbReference>
<evidence type="ECO:0000313" key="3">
    <source>
        <dbReference type="EMBL" id="KAK8040742.1"/>
    </source>
</evidence>
<feature type="domain" description="Class II aldolase/adducin N-terminal" evidence="2">
    <location>
        <begin position="69"/>
        <end position="230"/>
    </location>
</feature>
<dbReference type="Gene3D" id="3.40.225.10">
    <property type="entry name" value="Class II aldolase/adducin N-terminal domain"/>
    <property type="match status" value="1"/>
</dbReference>
<dbReference type="InterPro" id="IPR001303">
    <property type="entry name" value="Aldolase_II/adducin_N"/>
</dbReference>
<dbReference type="PANTHER" id="PTHR10672:SF25">
    <property type="entry name" value="MEIOTICALLY UP-REGULATED GENE 14 PROTEIN"/>
    <property type="match status" value="1"/>
</dbReference>
<reference evidence="3 4" key="1">
    <citation type="submission" date="2023-01" db="EMBL/GenBank/DDBJ databases">
        <title>Analysis of 21 Apiospora genomes using comparative genomics revels a genus with tremendous synthesis potential of carbohydrate active enzymes and secondary metabolites.</title>
        <authorList>
            <person name="Sorensen T."/>
        </authorList>
    </citation>
    <scope>NUCLEOTIDE SEQUENCE [LARGE SCALE GENOMIC DNA]</scope>
    <source>
        <strain evidence="3 4">CBS 135458</strain>
    </source>
</reference>
<protein>
    <recommendedName>
        <fullName evidence="2">Class II aldolase/adducin N-terminal domain-containing protein</fullName>
    </recommendedName>
</protein>
<dbReference type="InterPro" id="IPR051017">
    <property type="entry name" value="Aldolase-II_Adducin_sf"/>
</dbReference>
<proteinExistence type="predicted"/>
<dbReference type="Pfam" id="PF00596">
    <property type="entry name" value="Aldolase_II"/>
    <property type="match status" value="1"/>
</dbReference>
<evidence type="ECO:0000259" key="2">
    <source>
        <dbReference type="SMART" id="SM01007"/>
    </source>
</evidence>
<keyword evidence="4" id="KW-1185">Reference proteome</keyword>
<dbReference type="EMBL" id="JAQQWL010000015">
    <property type="protein sequence ID" value="KAK8040742.1"/>
    <property type="molecule type" value="Genomic_DNA"/>
</dbReference>
<feature type="compositionally biased region" description="Polar residues" evidence="1">
    <location>
        <begin position="26"/>
        <end position="37"/>
    </location>
</feature>
<dbReference type="SUPFAM" id="SSF53639">
    <property type="entry name" value="AraD/HMP-PK domain-like"/>
    <property type="match status" value="1"/>
</dbReference>
<dbReference type="PANTHER" id="PTHR10672">
    <property type="entry name" value="ADDUCIN"/>
    <property type="match status" value="1"/>
</dbReference>